<keyword evidence="1" id="KW-0732">Signal</keyword>
<keyword evidence="3" id="KW-1185">Reference proteome</keyword>
<dbReference type="AlphaFoldDB" id="A0A512CBI5"/>
<proteinExistence type="predicted"/>
<feature type="signal peptide" evidence="1">
    <location>
        <begin position="1"/>
        <end position="24"/>
    </location>
</feature>
<accession>A0A512CBI5</accession>
<sequence length="163" mass="17810">MMKKAMFAAMAMILIISISNESKAQDYNTAVGLRVGSSSGLSVKHFIKDDVALEGIVHTRWRGLLITGLYEIHRDIEDVSGLGWFYGGGAHIGSWNSGLGNPYWANNDYKGSTVIGIDGIVGLDYVLEDLPINFSLDFKPAINLINGGGFWGDDFALSVRYIF</sequence>
<feature type="chain" id="PRO_5021737390" description="Outer membrane protein beta-barrel domain-containing protein" evidence="1">
    <location>
        <begin position="25"/>
        <end position="163"/>
    </location>
</feature>
<name>A0A512CBI5_9BACT</name>
<gene>
    <name evidence="2" type="ORF">CQA01_20980</name>
</gene>
<evidence type="ECO:0008006" key="4">
    <source>
        <dbReference type="Google" id="ProtNLM"/>
    </source>
</evidence>
<evidence type="ECO:0000313" key="3">
    <source>
        <dbReference type="Proteomes" id="UP000321301"/>
    </source>
</evidence>
<evidence type="ECO:0000256" key="1">
    <source>
        <dbReference type="SAM" id="SignalP"/>
    </source>
</evidence>
<evidence type="ECO:0000313" key="2">
    <source>
        <dbReference type="EMBL" id="GEO21564.1"/>
    </source>
</evidence>
<dbReference type="Proteomes" id="UP000321301">
    <property type="component" value="Unassembled WGS sequence"/>
</dbReference>
<protein>
    <recommendedName>
        <fullName evidence="4">Outer membrane protein beta-barrel domain-containing protein</fullName>
    </recommendedName>
</protein>
<reference evidence="2 3" key="1">
    <citation type="submission" date="2019-07" db="EMBL/GenBank/DDBJ databases">
        <title>Whole genome shotgun sequence of Cyclobacterium qasimii NBRC 106168.</title>
        <authorList>
            <person name="Hosoyama A."/>
            <person name="Uohara A."/>
            <person name="Ohji S."/>
            <person name="Ichikawa N."/>
        </authorList>
    </citation>
    <scope>NUCLEOTIDE SEQUENCE [LARGE SCALE GENOMIC DNA]</scope>
    <source>
        <strain evidence="2 3">NBRC 106168</strain>
    </source>
</reference>
<organism evidence="2 3">
    <name type="scientific">Cyclobacterium qasimii</name>
    <dbReference type="NCBI Taxonomy" id="1350429"/>
    <lineage>
        <taxon>Bacteria</taxon>
        <taxon>Pseudomonadati</taxon>
        <taxon>Bacteroidota</taxon>
        <taxon>Cytophagia</taxon>
        <taxon>Cytophagales</taxon>
        <taxon>Cyclobacteriaceae</taxon>
        <taxon>Cyclobacterium</taxon>
    </lineage>
</organism>
<dbReference type="EMBL" id="BJYV01000007">
    <property type="protein sequence ID" value="GEO21564.1"/>
    <property type="molecule type" value="Genomic_DNA"/>
</dbReference>
<dbReference type="RefSeq" id="WP_020890696.1">
    <property type="nucleotide sequence ID" value="NZ_BJYV01000007.1"/>
</dbReference>
<comment type="caution">
    <text evidence="2">The sequence shown here is derived from an EMBL/GenBank/DDBJ whole genome shotgun (WGS) entry which is preliminary data.</text>
</comment>